<dbReference type="PRINTS" id="PR00455">
    <property type="entry name" value="HTHTETR"/>
</dbReference>
<name>A0ABW0T0P4_9GAMM</name>
<dbReference type="RefSeq" id="WP_377327898.1">
    <property type="nucleotide sequence ID" value="NZ_JBHSNG010000014.1"/>
</dbReference>
<dbReference type="PROSITE" id="PS50977">
    <property type="entry name" value="HTH_TETR_2"/>
    <property type="match status" value="1"/>
</dbReference>
<dbReference type="Gene3D" id="1.10.357.10">
    <property type="entry name" value="Tetracycline Repressor, domain 2"/>
    <property type="match status" value="1"/>
</dbReference>
<gene>
    <name evidence="7" type="ORF">ACFPPB_13430</name>
</gene>
<organism evidence="7 8">
    <name type="scientific">Rhodanobacter terrae</name>
    <dbReference type="NCBI Taxonomy" id="418647"/>
    <lineage>
        <taxon>Bacteria</taxon>
        <taxon>Pseudomonadati</taxon>
        <taxon>Pseudomonadota</taxon>
        <taxon>Gammaproteobacteria</taxon>
        <taxon>Lysobacterales</taxon>
        <taxon>Rhodanobacteraceae</taxon>
        <taxon>Rhodanobacter</taxon>
    </lineage>
</organism>
<evidence type="ECO:0000256" key="2">
    <source>
        <dbReference type="ARBA" id="ARBA00023125"/>
    </source>
</evidence>
<dbReference type="Pfam" id="PF17935">
    <property type="entry name" value="TetR_C_27"/>
    <property type="match status" value="1"/>
</dbReference>
<proteinExistence type="predicted"/>
<dbReference type="InterPro" id="IPR041478">
    <property type="entry name" value="TetR_C_27"/>
</dbReference>
<dbReference type="Pfam" id="PF00440">
    <property type="entry name" value="TetR_N"/>
    <property type="match status" value="1"/>
</dbReference>
<dbReference type="PANTHER" id="PTHR30055:SF151">
    <property type="entry name" value="TRANSCRIPTIONAL REGULATORY PROTEIN"/>
    <property type="match status" value="1"/>
</dbReference>
<feature type="compositionally biased region" description="Basic residues" evidence="5">
    <location>
        <begin position="207"/>
        <end position="216"/>
    </location>
</feature>
<feature type="domain" description="HTH tetR-type" evidence="6">
    <location>
        <begin position="5"/>
        <end position="65"/>
    </location>
</feature>
<dbReference type="Proteomes" id="UP001596111">
    <property type="component" value="Unassembled WGS sequence"/>
</dbReference>
<keyword evidence="1" id="KW-0805">Transcription regulation</keyword>
<comment type="caution">
    <text evidence="7">The sequence shown here is derived from an EMBL/GenBank/DDBJ whole genome shotgun (WGS) entry which is preliminary data.</text>
</comment>
<dbReference type="InterPro" id="IPR001647">
    <property type="entry name" value="HTH_TetR"/>
</dbReference>
<dbReference type="InterPro" id="IPR050109">
    <property type="entry name" value="HTH-type_TetR-like_transc_reg"/>
</dbReference>
<dbReference type="InterPro" id="IPR036271">
    <property type="entry name" value="Tet_transcr_reg_TetR-rel_C_sf"/>
</dbReference>
<accession>A0ABW0T0P4</accession>
<keyword evidence="3" id="KW-0804">Transcription</keyword>
<feature type="region of interest" description="Disordered" evidence="5">
    <location>
        <begin position="197"/>
        <end position="216"/>
    </location>
</feature>
<evidence type="ECO:0000313" key="7">
    <source>
        <dbReference type="EMBL" id="MFC5582119.1"/>
    </source>
</evidence>
<feature type="DNA-binding region" description="H-T-H motif" evidence="4">
    <location>
        <begin position="28"/>
        <end position="47"/>
    </location>
</feature>
<evidence type="ECO:0000256" key="5">
    <source>
        <dbReference type="SAM" id="MobiDB-lite"/>
    </source>
</evidence>
<dbReference type="SUPFAM" id="SSF46689">
    <property type="entry name" value="Homeodomain-like"/>
    <property type="match status" value="1"/>
</dbReference>
<protein>
    <submittedName>
        <fullName evidence="7">TetR family transcriptional regulator</fullName>
    </submittedName>
</protein>
<keyword evidence="8" id="KW-1185">Reference proteome</keyword>
<sequence>MNDSALTPERILAAAEEVLRRYGPGKATVVDVAQALGVSHGSVYRHFASKAALRDAVLRVWLERMMAPLRAIAAARSSPATRLRHWLSALREAKRDKVLGDPELFATYGALAADAREVVGEHVDHLLQQLATIIAAGIKSGDFRQVDPAATAKAIFDATSRFHYPGMAHLWADPGEDAAFAQLLDLLLTGLAAAPAPAGHAPAAASRTRRKAVRPD</sequence>
<dbReference type="InterPro" id="IPR023772">
    <property type="entry name" value="DNA-bd_HTH_TetR-type_CS"/>
</dbReference>
<reference evidence="8" key="1">
    <citation type="journal article" date="2019" name="Int. J. Syst. Evol. Microbiol.">
        <title>The Global Catalogue of Microorganisms (GCM) 10K type strain sequencing project: providing services to taxonomists for standard genome sequencing and annotation.</title>
        <authorList>
            <consortium name="The Broad Institute Genomics Platform"/>
            <consortium name="The Broad Institute Genome Sequencing Center for Infectious Disease"/>
            <person name="Wu L."/>
            <person name="Ma J."/>
        </authorList>
    </citation>
    <scope>NUCLEOTIDE SEQUENCE [LARGE SCALE GENOMIC DNA]</scope>
    <source>
        <strain evidence="8">CGMCC 1.13587</strain>
    </source>
</reference>
<dbReference type="PANTHER" id="PTHR30055">
    <property type="entry name" value="HTH-TYPE TRANSCRIPTIONAL REGULATOR RUTR"/>
    <property type="match status" value="1"/>
</dbReference>
<evidence type="ECO:0000256" key="3">
    <source>
        <dbReference type="ARBA" id="ARBA00023163"/>
    </source>
</evidence>
<keyword evidence="2 4" id="KW-0238">DNA-binding</keyword>
<evidence type="ECO:0000313" key="8">
    <source>
        <dbReference type="Proteomes" id="UP001596111"/>
    </source>
</evidence>
<evidence type="ECO:0000259" key="6">
    <source>
        <dbReference type="PROSITE" id="PS50977"/>
    </source>
</evidence>
<dbReference type="InterPro" id="IPR009057">
    <property type="entry name" value="Homeodomain-like_sf"/>
</dbReference>
<dbReference type="SUPFAM" id="SSF48498">
    <property type="entry name" value="Tetracyclin repressor-like, C-terminal domain"/>
    <property type="match status" value="1"/>
</dbReference>
<dbReference type="PROSITE" id="PS01081">
    <property type="entry name" value="HTH_TETR_1"/>
    <property type="match status" value="1"/>
</dbReference>
<dbReference type="EMBL" id="JBHSNG010000014">
    <property type="protein sequence ID" value="MFC5582119.1"/>
    <property type="molecule type" value="Genomic_DNA"/>
</dbReference>
<evidence type="ECO:0000256" key="4">
    <source>
        <dbReference type="PROSITE-ProRule" id="PRU00335"/>
    </source>
</evidence>
<evidence type="ECO:0000256" key="1">
    <source>
        <dbReference type="ARBA" id="ARBA00023015"/>
    </source>
</evidence>